<dbReference type="STRING" id="1503961.SAMN05421736_101437"/>
<dbReference type="InterPro" id="IPR015797">
    <property type="entry name" value="NUDIX_hydrolase-like_dom_sf"/>
</dbReference>
<dbReference type="InterPro" id="IPR000086">
    <property type="entry name" value="NUDIX_hydrolase_dom"/>
</dbReference>
<name>A0A1H3HD32_9BACI</name>
<dbReference type="Proteomes" id="UP000198935">
    <property type="component" value="Unassembled WGS sequence"/>
</dbReference>
<keyword evidence="1" id="KW-0378">Hydrolase</keyword>
<dbReference type="EMBL" id="FNPI01000001">
    <property type="protein sequence ID" value="SDY12559.1"/>
    <property type="molecule type" value="Genomic_DNA"/>
</dbReference>
<evidence type="ECO:0000256" key="1">
    <source>
        <dbReference type="ARBA" id="ARBA00022801"/>
    </source>
</evidence>
<evidence type="ECO:0000259" key="2">
    <source>
        <dbReference type="Pfam" id="PF00293"/>
    </source>
</evidence>
<feature type="domain" description="Nudix hydrolase" evidence="2">
    <location>
        <begin position="42"/>
        <end position="94"/>
    </location>
</feature>
<evidence type="ECO:0000313" key="3">
    <source>
        <dbReference type="EMBL" id="SDY12559.1"/>
    </source>
</evidence>
<organism evidence="3 4">
    <name type="scientific">Evansella caseinilytica</name>
    <dbReference type="NCBI Taxonomy" id="1503961"/>
    <lineage>
        <taxon>Bacteria</taxon>
        <taxon>Bacillati</taxon>
        <taxon>Bacillota</taxon>
        <taxon>Bacilli</taxon>
        <taxon>Bacillales</taxon>
        <taxon>Bacillaceae</taxon>
        <taxon>Evansella</taxon>
    </lineage>
</organism>
<dbReference type="Pfam" id="PF00293">
    <property type="entry name" value="NUDIX"/>
    <property type="match status" value="1"/>
</dbReference>
<dbReference type="Gene3D" id="3.90.79.10">
    <property type="entry name" value="Nucleoside Triphosphate Pyrophosphohydrolase"/>
    <property type="match status" value="1"/>
</dbReference>
<dbReference type="SUPFAM" id="SSF55811">
    <property type="entry name" value="Nudix"/>
    <property type="match status" value="1"/>
</dbReference>
<dbReference type="GO" id="GO:0016787">
    <property type="term" value="F:hydrolase activity"/>
    <property type="evidence" value="ECO:0007669"/>
    <property type="project" value="UniProtKB-KW"/>
</dbReference>
<keyword evidence="4" id="KW-1185">Reference proteome</keyword>
<dbReference type="AlphaFoldDB" id="A0A1H3HD32"/>
<proteinExistence type="predicted"/>
<accession>A0A1H3HD32</accession>
<dbReference type="InterPro" id="IPR020084">
    <property type="entry name" value="NUDIX_hydrolase_CS"/>
</dbReference>
<dbReference type="PROSITE" id="PS00893">
    <property type="entry name" value="NUDIX_BOX"/>
    <property type="match status" value="1"/>
</dbReference>
<gene>
    <name evidence="3" type="ORF">SAMN05421736_101437</name>
</gene>
<sequence length="149" mass="16899">MTEDLVFGKKLSGYDYQTRKGIYAVIIHPVEWTVATVKTTMGNYFLPGGGTEGEENDGACLRREVLEETGYRIELLGYIGEVQQYFFTSAGQPQLSQARFYLVELGKKCQALYDALTHHRVPGTEVNSVHLFGQYSYCSVNCRFFIIKM</sequence>
<reference evidence="4" key="1">
    <citation type="submission" date="2016-10" db="EMBL/GenBank/DDBJ databases">
        <authorList>
            <person name="Varghese N."/>
            <person name="Submissions S."/>
        </authorList>
    </citation>
    <scope>NUCLEOTIDE SEQUENCE [LARGE SCALE GENOMIC DNA]</scope>
    <source>
        <strain evidence="4">SP</strain>
    </source>
</reference>
<evidence type="ECO:0000313" key="4">
    <source>
        <dbReference type="Proteomes" id="UP000198935"/>
    </source>
</evidence>
<protein>
    <submittedName>
        <fullName evidence="3">8-oxo-dGTP diphosphatase</fullName>
    </submittedName>
</protein>